<dbReference type="Gene3D" id="1.10.260.40">
    <property type="entry name" value="lambda repressor-like DNA-binding domains"/>
    <property type="match status" value="1"/>
</dbReference>
<dbReference type="AlphaFoldDB" id="A0A560EIW1"/>
<dbReference type="Gene3D" id="3.10.20.860">
    <property type="match status" value="1"/>
</dbReference>
<dbReference type="InterPro" id="IPR022452">
    <property type="entry name" value="MqsA"/>
</dbReference>
<dbReference type="InterPro" id="IPR022453">
    <property type="entry name" value="Znf_MqsA-type"/>
</dbReference>
<gene>
    <name evidence="1" type="ORF">FBZ89_1423</name>
</gene>
<comment type="caution">
    <text evidence="1">The sequence shown here is derived from an EMBL/GenBank/DDBJ whole genome shotgun (WGS) entry which is preliminary data.</text>
</comment>
<sequence>MTNPVCPETGAPMHRDVRPLTLAYKGQTITIDMPGWYCDESDQSIHTGEDMKVSDRALNRLKARSEGLLEPEEIRRIRKKIGMNQTAAGEVIGGGPRAFQKYEAGDLLPSRAISSALVLLDRDPHALRVLETRYRNIPAAAHEAPRP</sequence>
<dbReference type="Pfam" id="PF15731">
    <property type="entry name" value="MqsA_antitoxin"/>
    <property type="match status" value="1"/>
</dbReference>
<accession>A0A560EIW1</accession>
<proteinExistence type="predicted"/>
<dbReference type="NCBIfam" id="TIGR03831">
    <property type="entry name" value="YgiT_finger"/>
    <property type="match status" value="1"/>
</dbReference>
<name>A0A560EIW1_9PROT</name>
<evidence type="ECO:0000313" key="2">
    <source>
        <dbReference type="Proteomes" id="UP000319859"/>
    </source>
</evidence>
<evidence type="ECO:0000313" key="1">
    <source>
        <dbReference type="EMBL" id="TWB09319.1"/>
    </source>
</evidence>
<dbReference type="EMBL" id="VITN01000042">
    <property type="protein sequence ID" value="TWB09319.1"/>
    <property type="molecule type" value="Genomic_DNA"/>
</dbReference>
<organism evidence="1 2">
    <name type="scientific">Nitrospirillum amazonense</name>
    <dbReference type="NCBI Taxonomy" id="28077"/>
    <lineage>
        <taxon>Bacteria</taxon>
        <taxon>Pseudomonadati</taxon>
        <taxon>Pseudomonadota</taxon>
        <taxon>Alphaproteobacteria</taxon>
        <taxon>Rhodospirillales</taxon>
        <taxon>Azospirillaceae</taxon>
        <taxon>Nitrospirillum</taxon>
    </lineage>
</organism>
<dbReference type="GO" id="GO:0003677">
    <property type="term" value="F:DNA binding"/>
    <property type="evidence" value="ECO:0007669"/>
    <property type="project" value="InterPro"/>
</dbReference>
<dbReference type="RefSeq" id="WP_145754619.1">
    <property type="nucleotide sequence ID" value="NZ_VITN01000042.1"/>
</dbReference>
<dbReference type="InterPro" id="IPR001387">
    <property type="entry name" value="Cro/C1-type_HTH"/>
</dbReference>
<reference evidence="1 2" key="1">
    <citation type="submission" date="2019-06" db="EMBL/GenBank/DDBJ databases">
        <title>Genomic Encyclopedia of Type Strains, Phase IV (KMG-V): Genome sequencing to study the core and pangenomes of soil and plant-associated prokaryotes.</title>
        <authorList>
            <person name="Whitman W."/>
        </authorList>
    </citation>
    <scope>NUCLEOTIDE SEQUENCE [LARGE SCALE GENOMIC DNA]</scope>
    <source>
        <strain evidence="1 2">BR 11880</strain>
    </source>
</reference>
<dbReference type="SUPFAM" id="SSF47413">
    <property type="entry name" value="lambda repressor-like DNA-binding domains"/>
    <property type="match status" value="1"/>
</dbReference>
<protein>
    <submittedName>
        <fullName evidence="1">Xre family transcriptional regulator</fullName>
    </submittedName>
</protein>
<dbReference type="Proteomes" id="UP000319859">
    <property type="component" value="Unassembled WGS sequence"/>
</dbReference>
<dbReference type="CDD" id="cd00093">
    <property type="entry name" value="HTH_XRE"/>
    <property type="match status" value="1"/>
</dbReference>
<dbReference type="OrthoDB" id="7349669at2"/>
<dbReference type="NCBIfam" id="TIGR03830">
    <property type="entry name" value="CxxCG_CxxCG_HTH"/>
    <property type="match status" value="1"/>
</dbReference>
<dbReference type="InterPro" id="IPR010982">
    <property type="entry name" value="Lambda_DNA-bd_dom_sf"/>
</dbReference>
<dbReference type="InterPro" id="IPR032758">
    <property type="entry name" value="MqsA/HigA-2"/>
</dbReference>